<feature type="modified residue" description="N6-carboxylysine" evidence="7">
    <location>
        <position position="246"/>
    </location>
</feature>
<comment type="caution">
    <text evidence="12">The sequence shown here is derived from an EMBL/GenBank/DDBJ whole genome shotgun (WGS) entry which is preliminary data.</text>
</comment>
<comment type="PTM">
    <text evidence="7">Carboxylation is probably crucial for Mg(2+) binding and, consequently, for the gamma-phosphate positioning of ATP.</text>
</comment>
<evidence type="ECO:0000256" key="5">
    <source>
        <dbReference type="ARBA" id="ARBA00023306"/>
    </source>
</evidence>
<dbReference type="InterPro" id="IPR000713">
    <property type="entry name" value="Mur_ligase_N"/>
</dbReference>
<dbReference type="InterPro" id="IPR004101">
    <property type="entry name" value="Mur_ligase_C"/>
</dbReference>
<organism evidence="12 13">
    <name type="scientific">Schaalia odontolytica</name>
    <dbReference type="NCBI Taxonomy" id="1660"/>
    <lineage>
        <taxon>Bacteria</taxon>
        <taxon>Bacillati</taxon>
        <taxon>Actinomycetota</taxon>
        <taxon>Actinomycetes</taxon>
        <taxon>Actinomycetales</taxon>
        <taxon>Actinomycetaceae</taxon>
        <taxon>Schaalia</taxon>
    </lineage>
</organism>
<proteinExistence type="inferred from homology"/>
<keyword evidence="7" id="KW-0547">Nucleotide-binding</keyword>
<feature type="binding site" evidence="7">
    <location>
        <begin position="179"/>
        <end position="180"/>
    </location>
    <ligand>
        <name>UDP-N-acetyl-alpha-D-muramoyl-L-alanyl-D-glutamate</name>
        <dbReference type="ChEBI" id="CHEBI:83900"/>
    </ligand>
</feature>
<feature type="domain" description="Mur ligase C-terminal" evidence="10">
    <location>
        <begin position="361"/>
        <end position="494"/>
    </location>
</feature>
<feature type="binding site" evidence="7">
    <location>
        <position position="214"/>
    </location>
    <ligand>
        <name>UDP-N-acetyl-alpha-D-muramoyl-L-alanyl-D-glutamate</name>
        <dbReference type="ChEBI" id="CHEBI:83900"/>
    </ligand>
</feature>
<dbReference type="InterPro" id="IPR036615">
    <property type="entry name" value="Mur_ligase_C_dom_sf"/>
</dbReference>
<dbReference type="InterPro" id="IPR035911">
    <property type="entry name" value="MurE/MurF_N"/>
</dbReference>
<dbReference type="EC" id="6.3.2.-" evidence="7"/>
<dbReference type="NCBIfam" id="NF001126">
    <property type="entry name" value="PRK00139.1-4"/>
    <property type="match status" value="1"/>
</dbReference>
<keyword evidence="2 7" id="KW-0132">Cell division</keyword>
<dbReference type="SUPFAM" id="SSF63418">
    <property type="entry name" value="MurE/MurF N-terminal domain"/>
    <property type="match status" value="1"/>
</dbReference>
<dbReference type="InterPro" id="IPR013221">
    <property type="entry name" value="Mur_ligase_cen"/>
</dbReference>
<dbReference type="GO" id="GO:0005737">
    <property type="term" value="C:cytoplasm"/>
    <property type="evidence" value="ECO:0007669"/>
    <property type="project" value="UniProtKB-SubCell"/>
</dbReference>
<gene>
    <name evidence="7" type="primary">murE</name>
    <name evidence="12" type="ORF">APY09_07845</name>
</gene>
<dbReference type="OrthoDB" id="9800958at2"/>
<keyword evidence="3 7" id="KW-0133">Cell shape</keyword>
<comment type="pathway">
    <text evidence="7 8">Cell wall biogenesis; peptidoglycan biosynthesis.</text>
</comment>
<feature type="domain" description="Mur ligase central" evidence="11">
    <location>
        <begin position="135"/>
        <end position="338"/>
    </location>
</feature>
<dbReference type="Gene3D" id="3.40.1390.10">
    <property type="entry name" value="MurE/MurF, N-terminal domain"/>
    <property type="match status" value="1"/>
</dbReference>
<feature type="binding site" evidence="7">
    <location>
        <begin position="137"/>
        <end position="143"/>
    </location>
    <ligand>
        <name>ATP</name>
        <dbReference type="ChEBI" id="CHEBI:30616"/>
    </ligand>
</feature>
<evidence type="ECO:0000256" key="7">
    <source>
        <dbReference type="HAMAP-Rule" id="MF_00208"/>
    </source>
</evidence>
<dbReference type="Pfam" id="PF02875">
    <property type="entry name" value="Mur_ligase_C"/>
    <property type="match status" value="1"/>
</dbReference>
<keyword evidence="7" id="KW-0067">ATP-binding</keyword>
<dbReference type="AlphaFoldDB" id="A0A0V8RQM4"/>
<comment type="cofactor">
    <cofactor evidence="7">
        <name>Mg(2+)</name>
        <dbReference type="ChEBI" id="CHEBI:18420"/>
    </cofactor>
</comment>
<dbReference type="GO" id="GO:0071555">
    <property type="term" value="P:cell wall organization"/>
    <property type="evidence" value="ECO:0007669"/>
    <property type="project" value="UniProtKB-KW"/>
</dbReference>
<dbReference type="GO" id="GO:0008360">
    <property type="term" value="P:regulation of cell shape"/>
    <property type="evidence" value="ECO:0007669"/>
    <property type="project" value="UniProtKB-KW"/>
</dbReference>
<keyword evidence="7" id="KW-0460">Magnesium</keyword>
<evidence type="ECO:0000313" key="12">
    <source>
        <dbReference type="EMBL" id="KSW10415.1"/>
    </source>
</evidence>
<dbReference type="SUPFAM" id="SSF53623">
    <property type="entry name" value="MurD-like peptide ligases, catalytic domain"/>
    <property type="match status" value="1"/>
</dbReference>
<reference evidence="12 13" key="1">
    <citation type="submission" date="2015-10" db="EMBL/GenBank/DDBJ databases">
        <title>Draft Genome of Actinomyces odontolyticus subsp. actinosynbacter strain XH001.</title>
        <authorList>
            <person name="Mclean J.S."/>
            <person name="He X."/>
        </authorList>
    </citation>
    <scope>NUCLEOTIDE SEQUENCE [LARGE SCALE GENOMIC DNA]</scope>
    <source>
        <strain evidence="12 13">XH001</strain>
    </source>
</reference>
<accession>A0A0V8RQM4</accession>
<evidence type="ECO:0000256" key="2">
    <source>
        <dbReference type="ARBA" id="ARBA00022618"/>
    </source>
</evidence>
<evidence type="ECO:0000259" key="9">
    <source>
        <dbReference type="Pfam" id="PF01225"/>
    </source>
</evidence>
<dbReference type="Gene3D" id="3.40.1190.10">
    <property type="entry name" value="Mur-like, catalytic domain"/>
    <property type="match status" value="1"/>
</dbReference>
<feature type="domain" description="Mur ligase N-terminal catalytic" evidence="9">
    <location>
        <begin position="46"/>
        <end position="120"/>
    </location>
</feature>
<dbReference type="UniPathway" id="UPA00219"/>
<evidence type="ECO:0000259" key="10">
    <source>
        <dbReference type="Pfam" id="PF02875"/>
    </source>
</evidence>
<comment type="caution">
    <text evidence="7">Lacks conserved residue(s) required for the propagation of feature annotation.</text>
</comment>
<dbReference type="Gene3D" id="3.90.190.20">
    <property type="entry name" value="Mur ligase, C-terminal domain"/>
    <property type="match status" value="1"/>
</dbReference>
<evidence type="ECO:0000259" key="11">
    <source>
        <dbReference type="Pfam" id="PF08245"/>
    </source>
</evidence>
<name>A0A0V8RQM4_9ACTO</name>
<dbReference type="Pfam" id="PF08245">
    <property type="entry name" value="Mur_ligase_M"/>
    <property type="match status" value="1"/>
</dbReference>
<sequence>MTSVTDIRPTIAPVPLKTALAGLDIQGFYAADGQLAQIAESPLSLRGITVSSDDCEADWLFVAIPGLKQHGIRFANAAIEAGASVVLTDEEGRTQAFERGLGVPVIQVADPRAIVPQLCANIYASPATHLTTMAVTGTNGKTTTSYLMRAAIASRFPNASLCGTVETHVGPISFEAVRTTAEAPVVARFLTATEQYECGAGVIELSAHALSLHRVDGIVFDVAAFTNLQHDHLDYYGDMENYFQAKALLFTPEHSRHGVVCVDDEWGRRLAQQATVPVTTVSALTEEAADWQVRDVTPDQTIGRTVFSLVDPSGTGHRVAMPILGEVNIQNTAVAIVSAVSLGIDPADVISAIEDAPQIPGRMEKVNPTPGRQPLVIVDYAHTPEALEWTLRSTRELTPGRVVVVFGTDGDRDATKREHLAQIAAREADVLWVTDENPRTEDPQEIRDYLLRGIASVRPGMEDVTEVTTCRRDAVRRAILAAEPGDTVIITGKGAEWYQEIQGIHHRYNDVPVAAEVLVGDVRSHE</sequence>
<dbReference type="EMBL" id="LLVT01000003">
    <property type="protein sequence ID" value="KSW10415.1"/>
    <property type="molecule type" value="Genomic_DNA"/>
</dbReference>
<evidence type="ECO:0000256" key="3">
    <source>
        <dbReference type="ARBA" id="ARBA00022960"/>
    </source>
</evidence>
<dbReference type="InterPro" id="IPR036565">
    <property type="entry name" value="Mur-like_cat_sf"/>
</dbReference>
<dbReference type="RefSeq" id="WP_060567303.1">
    <property type="nucleotide sequence ID" value="NZ_CP040006.1"/>
</dbReference>
<dbReference type="Proteomes" id="UP000054686">
    <property type="component" value="Unassembled WGS sequence"/>
</dbReference>
<evidence type="ECO:0000313" key="13">
    <source>
        <dbReference type="Proteomes" id="UP000054686"/>
    </source>
</evidence>
<dbReference type="GO" id="GO:0000287">
    <property type="term" value="F:magnesium ion binding"/>
    <property type="evidence" value="ECO:0007669"/>
    <property type="project" value="UniProtKB-UniRule"/>
</dbReference>
<comment type="subcellular location">
    <subcellularLocation>
        <location evidence="7 8">Cytoplasm</location>
    </subcellularLocation>
</comment>
<keyword evidence="6 7" id="KW-0961">Cell wall biogenesis/degradation</keyword>
<evidence type="ECO:0000256" key="8">
    <source>
        <dbReference type="RuleBase" id="RU004135"/>
    </source>
</evidence>
<dbReference type="GO" id="GO:0051301">
    <property type="term" value="P:cell division"/>
    <property type="evidence" value="ECO:0007669"/>
    <property type="project" value="UniProtKB-KW"/>
</dbReference>
<comment type="function">
    <text evidence="7">Catalyzes the addition of an amino acid to the nucleotide precursor UDP-N-acetylmuramoyl-L-alanyl-D-glutamate (UMAG) in the biosynthesis of bacterial cell-wall peptidoglycan.</text>
</comment>
<evidence type="ECO:0000256" key="1">
    <source>
        <dbReference type="ARBA" id="ARBA00005898"/>
    </source>
</evidence>
<dbReference type="PANTHER" id="PTHR23135">
    <property type="entry name" value="MUR LIGASE FAMILY MEMBER"/>
    <property type="match status" value="1"/>
</dbReference>
<evidence type="ECO:0000256" key="4">
    <source>
        <dbReference type="ARBA" id="ARBA00022984"/>
    </source>
</evidence>
<feature type="binding site" evidence="7">
    <location>
        <position position="206"/>
    </location>
    <ligand>
        <name>UDP-N-acetyl-alpha-D-muramoyl-L-alanyl-D-glutamate</name>
        <dbReference type="ChEBI" id="CHEBI:83900"/>
    </ligand>
</feature>
<dbReference type="HAMAP" id="MF_00208">
    <property type="entry name" value="MurE"/>
    <property type="match status" value="1"/>
</dbReference>
<dbReference type="SUPFAM" id="SSF53244">
    <property type="entry name" value="MurD-like peptide ligases, peptide-binding domain"/>
    <property type="match status" value="1"/>
</dbReference>
<dbReference type="NCBIfam" id="TIGR01085">
    <property type="entry name" value="murE"/>
    <property type="match status" value="1"/>
</dbReference>
<keyword evidence="4 7" id="KW-0573">Peptidoglycan synthesis</keyword>
<keyword evidence="5 7" id="KW-0131">Cell cycle</keyword>
<dbReference type="InterPro" id="IPR005761">
    <property type="entry name" value="UDP-N-AcMur-Glu-dNH2Pim_ligase"/>
</dbReference>
<dbReference type="Pfam" id="PF01225">
    <property type="entry name" value="Mur_ligase"/>
    <property type="match status" value="1"/>
</dbReference>
<feature type="binding site" evidence="7">
    <location>
        <position position="52"/>
    </location>
    <ligand>
        <name>UDP-N-acetyl-alpha-D-muramoyl-L-alanyl-D-glutamate</name>
        <dbReference type="ChEBI" id="CHEBI:83900"/>
    </ligand>
</feature>
<dbReference type="GO" id="GO:0009252">
    <property type="term" value="P:peptidoglycan biosynthetic process"/>
    <property type="evidence" value="ECO:0007669"/>
    <property type="project" value="UniProtKB-UniRule"/>
</dbReference>
<evidence type="ECO:0000256" key="6">
    <source>
        <dbReference type="ARBA" id="ARBA00023316"/>
    </source>
</evidence>
<protein>
    <recommendedName>
        <fullName evidence="7">UDP-N-acetylmuramyl-tripeptide synthetase</fullName>
        <ecNumber evidence="7">6.3.2.-</ecNumber>
    </recommendedName>
    <alternativeName>
        <fullName evidence="7">UDP-MurNAc-tripeptide synthetase</fullName>
    </alternativeName>
</protein>
<keyword evidence="7 12" id="KW-0436">Ligase</keyword>
<dbReference type="GO" id="GO:0005524">
    <property type="term" value="F:ATP binding"/>
    <property type="evidence" value="ECO:0007669"/>
    <property type="project" value="UniProtKB-UniRule"/>
</dbReference>
<dbReference type="GO" id="GO:0016881">
    <property type="term" value="F:acid-amino acid ligase activity"/>
    <property type="evidence" value="ECO:0007669"/>
    <property type="project" value="UniProtKB-UniRule"/>
</dbReference>
<keyword evidence="7" id="KW-0963">Cytoplasm</keyword>
<dbReference type="PANTHER" id="PTHR23135:SF4">
    <property type="entry name" value="UDP-N-ACETYLMURAMOYL-L-ALANYL-D-GLUTAMATE--2,6-DIAMINOPIMELATE LIGASE MURE HOMOLOG, CHLOROPLASTIC"/>
    <property type="match status" value="1"/>
</dbReference>
<comment type="similarity">
    <text evidence="1 7">Belongs to the MurCDEF family. MurE subfamily.</text>
</comment>